<dbReference type="AlphaFoldDB" id="A0A5C5VFL0"/>
<evidence type="ECO:0000256" key="1">
    <source>
        <dbReference type="ARBA" id="ARBA00023284"/>
    </source>
</evidence>
<dbReference type="SUPFAM" id="SSF50494">
    <property type="entry name" value="Trypsin-like serine proteases"/>
    <property type="match status" value="1"/>
</dbReference>
<feature type="chain" id="PRO_5022986881" evidence="2">
    <location>
        <begin position="23"/>
        <end position="489"/>
    </location>
</feature>
<gene>
    <name evidence="4" type="primary">trxA_1</name>
    <name evidence="4" type="ORF">KOR34_16290</name>
</gene>
<evidence type="ECO:0000313" key="5">
    <source>
        <dbReference type="Proteomes" id="UP000316714"/>
    </source>
</evidence>
<dbReference type="Pfam" id="PF13365">
    <property type="entry name" value="Trypsin_2"/>
    <property type="match status" value="1"/>
</dbReference>
<accession>A0A5C5VFL0</accession>
<evidence type="ECO:0000259" key="3">
    <source>
        <dbReference type="PROSITE" id="PS51352"/>
    </source>
</evidence>
<dbReference type="PROSITE" id="PS00194">
    <property type="entry name" value="THIOREDOXIN_1"/>
    <property type="match status" value="1"/>
</dbReference>
<dbReference type="InterPro" id="IPR013766">
    <property type="entry name" value="Thioredoxin_domain"/>
</dbReference>
<reference evidence="4 5" key="1">
    <citation type="submission" date="2019-02" db="EMBL/GenBank/DDBJ databases">
        <title>Deep-cultivation of Planctomycetes and their phenomic and genomic characterization uncovers novel biology.</title>
        <authorList>
            <person name="Wiegand S."/>
            <person name="Jogler M."/>
            <person name="Boedeker C."/>
            <person name="Pinto D."/>
            <person name="Vollmers J."/>
            <person name="Rivas-Marin E."/>
            <person name="Kohn T."/>
            <person name="Peeters S.H."/>
            <person name="Heuer A."/>
            <person name="Rast P."/>
            <person name="Oberbeckmann S."/>
            <person name="Bunk B."/>
            <person name="Jeske O."/>
            <person name="Meyerdierks A."/>
            <person name="Storesund J.E."/>
            <person name="Kallscheuer N."/>
            <person name="Luecker S."/>
            <person name="Lage O.M."/>
            <person name="Pohl T."/>
            <person name="Merkel B.J."/>
            <person name="Hornburger P."/>
            <person name="Mueller R.-W."/>
            <person name="Bruemmer F."/>
            <person name="Labrenz M."/>
            <person name="Spormann A.M."/>
            <person name="Op Den Camp H."/>
            <person name="Overmann J."/>
            <person name="Amann R."/>
            <person name="Jetten M.S.M."/>
            <person name="Mascher T."/>
            <person name="Medema M.H."/>
            <person name="Devos D.P."/>
            <person name="Kaster A.-K."/>
            <person name="Ovreas L."/>
            <person name="Rohde M."/>
            <person name="Galperin M.Y."/>
            <person name="Jogler C."/>
        </authorList>
    </citation>
    <scope>NUCLEOTIDE SEQUENCE [LARGE SCALE GENOMIC DNA]</scope>
    <source>
        <strain evidence="4 5">KOR34</strain>
    </source>
</reference>
<keyword evidence="5" id="KW-1185">Reference proteome</keyword>
<organism evidence="4 5">
    <name type="scientific">Posidoniimonas corsicana</name>
    <dbReference type="NCBI Taxonomy" id="1938618"/>
    <lineage>
        <taxon>Bacteria</taxon>
        <taxon>Pseudomonadati</taxon>
        <taxon>Planctomycetota</taxon>
        <taxon>Planctomycetia</taxon>
        <taxon>Pirellulales</taxon>
        <taxon>Lacipirellulaceae</taxon>
        <taxon>Posidoniimonas</taxon>
    </lineage>
</organism>
<dbReference type="Proteomes" id="UP000316714">
    <property type="component" value="Unassembled WGS sequence"/>
</dbReference>
<dbReference type="InterPro" id="IPR017937">
    <property type="entry name" value="Thioredoxin_CS"/>
</dbReference>
<dbReference type="RefSeq" id="WP_146563799.1">
    <property type="nucleotide sequence ID" value="NZ_SIHJ01000001.1"/>
</dbReference>
<comment type="caution">
    <text evidence="4">The sequence shown here is derived from an EMBL/GenBank/DDBJ whole genome shotgun (WGS) entry which is preliminary data.</text>
</comment>
<dbReference type="Pfam" id="PF00085">
    <property type="entry name" value="Thioredoxin"/>
    <property type="match status" value="1"/>
</dbReference>
<dbReference type="InterPro" id="IPR036249">
    <property type="entry name" value="Thioredoxin-like_sf"/>
</dbReference>
<proteinExistence type="predicted"/>
<dbReference type="SUPFAM" id="SSF52833">
    <property type="entry name" value="Thioredoxin-like"/>
    <property type="match status" value="1"/>
</dbReference>
<dbReference type="EMBL" id="SIHJ01000001">
    <property type="protein sequence ID" value="TWT36689.1"/>
    <property type="molecule type" value="Genomic_DNA"/>
</dbReference>
<dbReference type="PANTHER" id="PTHR43019:SF23">
    <property type="entry name" value="PROTEASE DO-LIKE 5, CHLOROPLASTIC"/>
    <property type="match status" value="1"/>
</dbReference>
<dbReference type="Gene3D" id="2.40.10.120">
    <property type="match status" value="1"/>
</dbReference>
<keyword evidence="1" id="KW-0676">Redox-active center</keyword>
<dbReference type="PROSITE" id="PS51352">
    <property type="entry name" value="THIOREDOXIN_2"/>
    <property type="match status" value="1"/>
</dbReference>
<evidence type="ECO:0000256" key="2">
    <source>
        <dbReference type="SAM" id="SignalP"/>
    </source>
</evidence>
<dbReference type="CDD" id="cd02947">
    <property type="entry name" value="TRX_family"/>
    <property type="match status" value="1"/>
</dbReference>
<dbReference type="OrthoDB" id="8560253at2"/>
<sequence precursor="true">MVHATPRAALILLTLLPASLAAAPQVKLLDFSLATCGPCRQMDPVVARLEAEGFHVDRIDGGRSPQIAAKYGVNQYPTFVVVANGREVKRVVGITPYQALRNMLVAAAPRPAAPAGRTVPAGRQATFVASAQQPAAVLQAASNNAPPIDVPGANPTVKAPAPSASADTLLNATVRLTVKDASGQSFGTGTIVDARSGEALVLTCAHLFRGADKRPIDNPAAVTVEFYQASGGQPRVVESAPLYSILSCNFENDVALVCVRPTGQLSPARIAANANGLRQGDPVLSSGCDHGADPTVRTGVVNAINRYQGWGNVCASGAPAVGRSGGGLFNARGEVVGVCNNADYQDDEGIYASLAEVHAELDRLQLSAIYRGGPLPTLAADDRPAPPTQPAAPAAFLADQEPMAPLADATVRAQGRDSTDTIAGLSPSERAAMQEIVQHASESEVVCVIRPKSGQGRSQVVTLENVSPEFVRALLAAYHSQPSKVGAPL</sequence>
<dbReference type="PANTHER" id="PTHR43019">
    <property type="entry name" value="SERINE ENDOPROTEASE DEGS"/>
    <property type="match status" value="1"/>
</dbReference>
<protein>
    <submittedName>
        <fullName evidence="4">Thioredoxin</fullName>
    </submittedName>
</protein>
<keyword evidence="2" id="KW-0732">Signal</keyword>
<dbReference type="Gene3D" id="3.40.30.10">
    <property type="entry name" value="Glutaredoxin"/>
    <property type="match status" value="1"/>
</dbReference>
<dbReference type="InterPro" id="IPR009003">
    <property type="entry name" value="Peptidase_S1_PA"/>
</dbReference>
<name>A0A5C5VFL0_9BACT</name>
<evidence type="ECO:0000313" key="4">
    <source>
        <dbReference type="EMBL" id="TWT36689.1"/>
    </source>
</evidence>
<feature type="signal peptide" evidence="2">
    <location>
        <begin position="1"/>
        <end position="22"/>
    </location>
</feature>
<feature type="domain" description="Thioredoxin" evidence="3">
    <location>
        <begin position="1"/>
        <end position="109"/>
    </location>
</feature>